<gene>
    <name evidence="3" type="ORF">ANANG_G00181380</name>
</gene>
<evidence type="ECO:0000256" key="2">
    <source>
        <dbReference type="SAM" id="Phobius"/>
    </source>
</evidence>
<feature type="transmembrane region" description="Helical" evidence="2">
    <location>
        <begin position="267"/>
        <end position="289"/>
    </location>
</feature>
<evidence type="ECO:0000256" key="1">
    <source>
        <dbReference type="SAM" id="MobiDB-lite"/>
    </source>
</evidence>
<organism evidence="3 4">
    <name type="scientific">Anguilla anguilla</name>
    <name type="common">European freshwater eel</name>
    <name type="synonym">Muraena anguilla</name>
    <dbReference type="NCBI Taxonomy" id="7936"/>
    <lineage>
        <taxon>Eukaryota</taxon>
        <taxon>Metazoa</taxon>
        <taxon>Chordata</taxon>
        <taxon>Craniata</taxon>
        <taxon>Vertebrata</taxon>
        <taxon>Euteleostomi</taxon>
        <taxon>Actinopterygii</taxon>
        <taxon>Neopterygii</taxon>
        <taxon>Teleostei</taxon>
        <taxon>Anguilliformes</taxon>
        <taxon>Anguillidae</taxon>
        <taxon>Anguilla</taxon>
    </lineage>
</organism>
<dbReference type="Proteomes" id="UP001044222">
    <property type="component" value="Chromosome 9"/>
</dbReference>
<feature type="compositionally biased region" description="Low complexity" evidence="1">
    <location>
        <begin position="29"/>
        <end position="58"/>
    </location>
</feature>
<feature type="transmembrane region" description="Helical" evidence="2">
    <location>
        <begin position="178"/>
        <end position="205"/>
    </location>
</feature>
<accession>A0A9D3M6K9</accession>
<evidence type="ECO:0000313" key="4">
    <source>
        <dbReference type="Proteomes" id="UP001044222"/>
    </source>
</evidence>
<reference evidence="3" key="1">
    <citation type="submission" date="2021-01" db="EMBL/GenBank/DDBJ databases">
        <title>A chromosome-scale assembly of European eel, Anguilla anguilla.</title>
        <authorList>
            <person name="Henkel C."/>
            <person name="Jong-Raadsen S.A."/>
            <person name="Dufour S."/>
            <person name="Weltzien F.-A."/>
            <person name="Palstra A.P."/>
            <person name="Pelster B."/>
            <person name="Spaink H.P."/>
            <person name="Van Den Thillart G.E."/>
            <person name="Jansen H."/>
            <person name="Zahm M."/>
            <person name="Klopp C."/>
            <person name="Cedric C."/>
            <person name="Louis A."/>
            <person name="Berthelot C."/>
            <person name="Parey E."/>
            <person name="Roest Crollius H."/>
            <person name="Montfort J."/>
            <person name="Robinson-Rechavi M."/>
            <person name="Bucao C."/>
            <person name="Bouchez O."/>
            <person name="Gislard M."/>
            <person name="Lluch J."/>
            <person name="Milhes M."/>
            <person name="Lampietro C."/>
            <person name="Lopez Roques C."/>
            <person name="Donnadieu C."/>
            <person name="Braasch I."/>
            <person name="Desvignes T."/>
            <person name="Postlethwait J."/>
            <person name="Bobe J."/>
            <person name="Guiguen Y."/>
            <person name="Dirks R."/>
        </authorList>
    </citation>
    <scope>NUCLEOTIDE SEQUENCE</scope>
    <source>
        <strain evidence="3">Tag_6206</strain>
        <tissue evidence="3">Liver</tissue>
    </source>
</reference>
<keyword evidence="2" id="KW-0472">Membrane</keyword>
<dbReference type="EMBL" id="JAFIRN010000009">
    <property type="protein sequence ID" value="KAG5842781.1"/>
    <property type="molecule type" value="Genomic_DNA"/>
</dbReference>
<proteinExistence type="predicted"/>
<evidence type="ECO:0000313" key="3">
    <source>
        <dbReference type="EMBL" id="KAG5842781.1"/>
    </source>
</evidence>
<feature type="transmembrane region" description="Helical" evidence="2">
    <location>
        <begin position="217"/>
        <end position="236"/>
    </location>
</feature>
<keyword evidence="2" id="KW-1133">Transmembrane helix</keyword>
<comment type="caution">
    <text evidence="3">The sequence shown here is derived from an EMBL/GenBank/DDBJ whole genome shotgun (WGS) entry which is preliminary data.</text>
</comment>
<sequence length="301" mass="32838">MHILAPTSSPTPRSCTTTCSRTARVALVSAARTPPSNRSPRSTSLLTTATTGGQISTTTPPPSSNTPGPAHQPTNLSCVPKPGRTSHFPLLTAASLPHCLQPLRDPPISSSLSVCHACSTSPGHWCTERVGTVGGDGAVGMGAELGSRVKWSNELTDQNERGQPFLNGMCREWSGFIVFYPLFSVLCNIGLFYKGIFFSFLKFFFFFNCWGVRERGMCWHLLFLFAPLSLSLSLSFSPSISLSTPLPVLWGGGLERSPHFPMKAENGSSFCSVLFLIFFSLHYVTKFIFKEKILKSAMQFL</sequence>
<dbReference type="AlphaFoldDB" id="A0A9D3M6K9"/>
<keyword evidence="2" id="KW-0812">Transmembrane</keyword>
<keyword evidence="4" id="KW-1185">Reference proteome</keyword>
<protein>
    <submittedName>
        <fullName evidence="3">Uncharacterized protein</fullName>
    </submittedName>
</protein>
<name>A0A9D3M6K9_ANGAN</name>
<feature type="region of interest" description="Disordered" evidence="1">
    <location>
        <begin position="28"/>
        <end position="81"/>
    </location>
</feature>